<feature type="compositionally biased region" description="Basic and acidic residues" evidence="1">
    <location>
        <begin position="76"/>
        <end position="113"/>
    </location>
</feature>
<protein>
    <submittedName>
        <fullName evidence="2">Uncharacterized protein</fullName>
    </submittedName>
</protein>
<feature type="region of interest" description="Disordered" evidence="1">
    <location>
        <begin position="62"/>
        <end position="180"/>
    </location>
</feature>
<feature type="compositionally biased region" description="Basic and acidic residues" evidence="1">
    <location>
        <begin position="122"/>
        <end position="135"/>
    </location>
</feature>
<organism evidence="2 3">
    <name type="scientific">Rangifer tarandus platyrhynchus</name>
    <name type="common">Svalbard reindeer</name>
    <dbReference type="NCBI Taxonomy" id="3082113"/>
    <lineage>
        <taxon>Eukaryota</taxon>
        <taxon>Metazoa</taxon>
        <taxon>Chordata</taxon>
        <taxon>Craniata</taxon>
        <taxon>Vertebrata</taxon>
        <taxon>Euteleostomi</taxon>
        <taxon>Mammalia</taxon>
        <taxon>Eutheria</taxon>
        <taxon>Laurasiatheria</taxon>
        <taxon>Artiodactyla</taxon>
        <taxon>Ruminantia</taxon>
        <taxon>Pecora</taxon>
        <taxon>Cervidae</taxon>
        <taxon>Odocoileinae</taxon>
        <taxon>Rangifer</taxon>
    </lineage>
</organism>
<feature type="compositionally biased region" description="Polar residues" evidence="1">
    <location>
        <begin position="1"/>
        <end position="10"/>
    </location>
</feature>
<feature type="compositionally biased region" description="Polar residues" evidence="1">
    <location>
        <begin position="170"/>
        <end position="180"/>
    </location>
</feature>
<accession>A0ABN8YZ54</accession>
<reference evidence="2" key="1">
    <citation type="submission" date="2023-04" db="EMBL/GenBank/DDBJ databases">
        <authorList>
            <consortium name="ELIXIR-Norway"/>
        </authorList>
    </citation>
    <scope>NUCLEOTIDE SEQUENCE [LARGE SCALE GENOMIC DNA]</scope>
</reference>
<dbReference type="EMBL" id="OX459962">
    <property type="protein sequence ID" value="CAI9166749.1"/>
    <property type="molecule type" value="Genomic_DNA"/>
</dbReference>
<name>A0ABN8YZ54_RANTA</name>
<dbReference type="Proteomes" id="UP001176941">
    <property type="component" value="Chromosome 26"/>
</dbReference>
<evidence type="ECO:0000256" key="1">
    <source>
        <dbReference type="SAM" id="MobiDB-lite"/>
    </source>
</evidence>
<proteinExistence type="predicted"/>
<feature type="region of interest" description="Disordered" evidence="1">
    <location>
        <begin position="1"/>
        <end position="50"/>
    </location>
</feature>
<keyword evidence="3" id="KW-1185">Reference proteome</keyword>
<evidence type="ECO:0000313" key="2">
    <source>
        <dbReference type="EMBL" id="CAI9166749.1"/>
    </source>
</evidence>
<sequence>MPISASSTGGSEPLGRLSCGAAEQSRVGSPRGWYPSWSSPPAPRARPGEASFPESIAICPLLKGPVVSPRQNPAARSDRIQGRRESEAGREGRPWRAGDKPETQPRALPEHRLPAPGLRPTRAREPERPEPRGAAREAGPAAGHGGARGRTPRVLVSPTYSSGHGGTKPVNLSQPLRRSQ</sequence>
<evidence type="ECO:0000313" key="3">
    <source>
        <dbReference type="Proteomes" id="UP001176941"/>
    </source>
</evidence>
<gene>
    <name evidence="2" type="ORF">MRATA1EN1_LOCUS15711</name>
</gene>